<keyword evidence="2" id="KW-1185">Reference proteome</keyword>
<proteinExistence type="predicted"/>
<name>A0A1H9SV99_9ACTN</name>
<protein>
    <submittedName>
        <fullName evidence="1">Methylmalonyl-CoA carboxyltransferase 12S subunit</fullName>
    </submittedName>
</protein>
<gene>
    <name evidence="1" type="ORF">SAMN05443377_11634</name>
</gene>
<organism evidence="1 2">
    <name type="scientific">Propionibacterium cyclohexanicum</name>
    <dbReference type="NCBI Taxonomy" id="64702"/>
    <lineage>
        <taxon>Bacteria</taxon>
        <taxon>Bacillati</taxon>
        <taxon>Actinomycetota</taxon>
        <taxon>Actinomycetes</taxon>
        <taxon>Propionibacteriales</taxon>
        <taxon>Propionibacteriaceae</taxon>
        <taxon>Propionibacterium</taxon>
    </lineage>
</organism>
<dbReference type="STRING" id="64702.SAMN05443377_11634"/>
<sequence length="81" mass="8544">MSDTDKDLLITTLATRLAALESEVGALKAASPGIPEDVVVAISAAVSAYLGNDGSVQAIRFAPSPNWIRQGRRALQNHSIR</sequence>
<dbReference type="OrthoDB" id="3711031at2"/>
<dbReference type="Proteomes" id="UP000198815">
    <property type="component" value="Unassembled WGS sequence"/>
</dbReference>
<dbReference type="AlphaFoldDB" id="A0A1H9SV99"/>
<evidence type="ECO:0000313" key="2">
    <source>
        <dbReference type="Proteomes" id="UP000198815"/>
    </source>
</evidence>
<keyword evidence="1" id="KW-0808">Transferase</keyword>
<dbReference type="EMBL" id="FOGZ01000016">
    <property type="protein sequence ID" value="SER88856.1"/>
    <property type="molecule type" value="Genomic_DNA"/>
</dbReference>
<reference evidence="2" key="1">
    <citation type="submission" date="2016-10" db="EMBL/GenBank/DDBJ databases">
        <authorList>
            <person name="Varghese N."/>
            <person name="Submissions S."/>
        </authorList>
    </citation>
    <scope>NUCLEOTIDE SEQUENCE [LARGE SCALE GENOMIC DNA]</scope>
    <source>
        <strain evidence="2">DSM 16859</strain>
    </source>
</reference>
<accession>A0A1H9SV99</accession>
<dbReference type="RefSeq" id="WP_091970032.1">
    <property type="nucleotide sequence ID" value="NZ_FOGZ01000016.1"/>
</dbReference>
<evidence type="ECO:0000313" key="1">
    <source>
        <dbReference type="EMBL" id="SER88856.1"/>
    </source>
</evidence>
<dbReference type="GO" id="GO:0016740">
    <property type="term" value="F:transferase activity"/>
    <property type="evidence" value="ECO:0007669"/>
    <property type="project" value="UniProtKB-KW"/>
</dbReference>